<dbReference type="EMBL" id="UYYB01102084">
    <property type="protein sequence ID" value="VDM78471.1"/>
    <property type="molecule type" value="Genomic_DNA"/>
</dbReference>
<protein>
    <submittedName>
        <fullName evidence="2">Uncharacterized protein</fullName>
    </submittedName>
</protein>
<keyword evidence="3" id="KW-1185">Reference proteome</keyword>
<evidence type="ECO:0000313" key="3">
    <source>
        <dbReference type="Proteomes" id="UP000270094"/>
    </source>
</evidence>
<evidence type="ECO:0000313" key="2">
    <source>
        <dbReference type="EMBL" id="VDM78471.1"/>
    </source>
</evidence>
<organism evidence="2 3">
    <name type="scientific">Strongylus vulgaris</name>
    <name type="common">Blood worm</name>
    <dbReference type="NCBI Taxonomy" id="40348"/>
    <lineage>
        <taxon>Eukaryota</taxon>
        <taxon>Metazoa</taxon>
        <taxon>Ecdysozoa</taxon>
        <taxon>Nematoda</taxon>
        <taxon>Chromadorea</taxon>
        <taxon>Rhabditida</taxon>
        <taxon>Rhabditina</taxon>
        <taxon>Rhabditomorpha</taxon>
        <taxon>Strongyloidea</taxon>
        <taxon>Strongylidae</taxon>
        <taxon>Strongylus</taxon>
    </lineage>
</organism>
<reference evidence="2 3" key="1">
    <citation type="submission" date="2018-11" db="EMBL/GenBank/DDBJ databases">
        <authorList>
            <consortium name="Pathogen Informatics"/>
        </authorList>
    </citation>
    <scope>NUCLEOTIDE SEQUENCE [LARGE SCALE GENOMIC DNA]</scope>
</reference>
<dbReference type="AlphaFoldDB" id="A0A3P7IZX5"/>
<name>A0A3P7IZX5_STRVU</name>
<accession>A0A3P7IZX5</accession>
<dbReference type="Proteomes" id="UP000270094">
    <property type="component" value="Unassembled WGS sequence"/>
</dbReference>
<evidence type="ECO:0000256" key="1">
    <source>
        <dbReference type="SAM" id="MobiDB-lite"/>
    </source>
</evidence>
<gene>
    <name evidence="2" type="ORF">SVUK_LOCUS13469</name>
</gene>
<sequence>MFILQLRHKRNKSLIVFKGNNSIFSKTLLYPEIRMAASASAAATPEGRRKHNAGDAEDQRRLVNVKTPVDVDGTQVLISVGR</sequence>
<feature type="region of interest" description="Disordered" evidence="1">
    <location>
        <begin position="39"/>
        <end position="60"/>
    </location>
</feature>
<proteinExistence type="predicted"/>